<dbReference type="GO" id="GO:0008832">
    <property type="term" value="F:dGTPase activity"/>
    <property type="evidence" value="ECO:0007669"/>
    <property type="project" value="TreeGrafter"/>
</dbReference>
<dbReference type="Gene3D" id="1.10.3210.10">
    <property type="entry name" value="Hypothetical protein af1432"/>
    <property type="match status" value="1"/>
</dbReference>
<dbReference type="OrthoDB" id="9803619at2"/>
<dbReference type="RefSeq" id="WP_023391691.1">
    <property type="nucleotide sequence ID" value="NZ_KI535340.1"/>
</dbReference>
<dbReference type="HOGENOM" id="CLU_028163_2_0_9"/>
<dbReference type="PANTHER" id="PTHR11373">
    <property type="entry name" value="DEOXYNUCLEOSIDE TRIPHOSPHATE TRIPHOSPHOHYDROLASE"/>
    <property type="match status" value="1"/>
</dbReference>
<sequence>MQWTDLLSTARLSGSVTQHRNEFDDDYKRIVTSPSFRRLQDKTQVFPLERMDFIHTRLTHSLEVAMIGRTLVSEIALSLADQLEGVADSELAVSQQEFIVRQADIARIVECASLLHDIGNPPYGHFGEDIIRQWFKKRLPAILSEQLDPQLAQDFLASDYVHDLYHFEGNAQALRIAAKLHDFKGSFVGLDLTVATLNTILKYTRASHQPKTGAITHKKVGYFHAEVELFQAITSQTGAGSQRHPLTFILEAADDIAYLVADMEDALGKGVLTFAMVKADLLASLKQSAQDSQASRQVVHILETIDEEIFSINRFFEHLRNVLIAGATQSFVSHYADLMAGTYDFDLFKDSDVAPLYAQLRSISEERIYDHKSILRLEIAGYSTLTYLLDSFVPPLVAYDTARRLDYVDLKKIGIISESQKRSYHYFAQGKSELEKLYLRLLLATDFISGMTDSYAHQLYLDMVGIS</sequence>
<dbReference type="SUPFAM" id="SSF109604">
    <property type="entry name" value="HD-domain/PDEase-like"/>
    <property type="match status" value="1"/>
</dbReference>
<feature type="domain" description="HD" evidence="2">
    <location>
        <begin position="57"/>
        <end position="259"/>
    </location>
</feature>
<accession>W1Q352</accession>
<dbReference type="AlphaFoldDB" id="W1Q352"/>
<dbReference type="InterPro" id="IPR006674">
    <property type="entry name" value="HD_domain"/>
</dbReference>
<dbReference type="PROSITE" id="PS51831">
    <property type="entry name" value="HD"/>
    <property type="match status" value="1"/>
</dbReference>
<evidence type="ECO:0000313" key="4">
    <source>
        <dbReference type="Proteomes" id="UP000019050"/>
    </source>
</evidence>
<organism evidence="3 4">
    <name type="scientific">Abiotrophia defectiva ATCC 49176</name>
    <dbReference type="NCBI Taxonomy" id="592010"/>
    <lineage>
        <taxon>Bacteria</taxon>
        <taxon>Bacillati</taxon>
        <taxon>Bacillota</taxon>
        <taxon>Bacilli</taxon>
        <taxon>Lactobacillales</taxon>
        <taxon>Aerococcaceae</taxon>
        <taxon>Abiotrophia</taxon>
    </lineage>
</organism>
<dbReference type="InterPro" id="IPR027432">
    <property type="entry name" value="dGTP_triphosphohydrolase_C"/>
</dbReference>
<name>W1Q352_ABIDE</name>
<comment type="caution">
    <text evidence="3">The sequence shown here is derived from an EMBL/GenBank/DDBJ whole genome shotgun (WGS) entry which is preliminary data.</text>
</comment>
<dbReference type="Proteomes" id="UP000019050">
    <property type="component" value="Unassembled WGS sequence"/>
</dbReference>
<proteinExistence type="predicted"/>
<dbReference type="InterPro" id="IPR003607">
    <property type="entry name" value="HD/PDEase_dom"/>
</dbReference>
<reference evidence="3" key="1">
    <citation type="submission" date="2013-06" db="EMBL/GenBank/DDBJ databases">
        <authorList>
            <person name="Weinstock G."/>
            <person name="Sodergren E."/>
            <person name="Clifton S."/>
            <person name="Fulton L."/>
            <person name="Fulton B."/>
            <person name="Courtney L."/>
            <person name="Fronick C."/>
            <person name="Harrison M."/>
            <person name="Strong C."/>
            <person name="Farmer C."/>
            <person name="Delahaunty K."/>
            <person name="Markovic C."/>
            <person name="Hall O."/>
            <person name="Minx P."/>
            <person name="Tomlinson C."/>
            <person name="Mitreva M."/>
            <person name="Nelson J."/>
            <person name="Hou S."/>
            <person name="Wollam A."/>
            <person name="Pepin K.H."/>
            <person name="Johnson M."/>
            <person name="Bhonagiri V."/>
            <person name="Nash W.E."/>
            <person name="Warren W."/>
            <person name="Chinwalla A."/>
            <person name="Mardis E.R."/>
            <person name="Wilson R.K."/>
        </authorList>
    </citation>
    <scope>NUCLEOTIDE SEQUENCE [LARGE SCALE GENOMIC DNA]</scope>
    <source>
        <strain evidence="3">ATCC 49176</strain>
    </source>
</reference>
<keyword evidence="1" id="KW-0378">Hydrolase</keyword>
<dbReference type="GO" id="GO:0006203">
    <property type="term" value="P:dGTP catabolic process"/>
    <property type="evidence" value="ECO:0007669"/>
    <property type="project" value="TreeGrafter"/>
</dbReference>
<dbReference type="SMART" id="SM00471">
    <property type="entry name" value="HDc"/>
    <property type="match status" value="1"/>
</dbReference>
<dbReference type="eggNOG" id="COG0232">
    <property type="taxonomic scope" value="Bacteria"/>
</dbReference>
<dbReference type="InterPro" id="IPR023293">
    <property type="entry name" value="dGTP_triP_hydro_central_sf"/>
</dbReference>
<evidence type="ECO:0000259" key="2">
    <source>
        <dbReference type="PROSITE" id="PS51831"/>
    </source>
</evidence>
<dbReference type="CDD" id="cd00077">
    <property type="entry name" value="HDc"/>
    <property type="match status" value="1"/>
</dbReference>
<dbReference type="InterPro" id="IPR050135">
    <property type="entry name" value="dGTPase-like"/>
</dbReference>
<protein>
    <submittedName>
        <fullName evidence="3">DGTPase</fullName>
    </submittedName>
</protein>
<dbReference type="GeneID" id="84817583"/>
<dbReference type="Gene3D" id="1.10.3410.10">
    <property type="entry name" value="putative deoxyguanosinetriphosphate triphosphohydrolase like domain"/>
    <property type="match status" value="1"/>
</dbReference>
<dbReference type="NCBIfam" id="TIGR01353">
    <property type="entry name" value="dGTP_triPase"/>
    <property type="match status" value="1"/>
</dbReference>
<evidence type="ECO:0000313" key="3">
    <source>
        <dbReference type="EMBL" id="ESK65572.1"/>
    </source>
</evidence>
<dbReference type="Gene3D" id="1.10.3550.10">
    <property type="entry name" value="eoxyguanosinetriphosphate triphosphohydrolase domain-like"/>
    <property type="match status" value="1"/>
</dbReference>
<dbReference type="STRING" id="592010.GCWU000182_001046"/>
<dbReference type="Pfam" id="PF01966">
    <property type="entry name" value="HD"/>
    <property type="match status" value="1"/>
</dbReference>
<evidence type="ECO:0000256" key="1">
    <source>
        <dbReference type="ARBA" id="ARBA00022801"/>
    </source>
</evidence>
<keyword evidence="4" id="KW-1185">Reference proteome</keyword>
<dbReference type="EMBL" id="ACIN03000007">
    <property type="protein sequence ID" value="ESK65572.1"/>
    <property type="molecule type" value="Genomic_DNA"/>
</dbReference>
<dbReference type="PANTHER" id="PTHR11373:SF32">
    <property type="entry name" value="DEOXYGUANOSINETRIPHOSPHATE TRIPHOSPHOHYDROLASE"/>
    <property type="match status" value="1"/>
</dbReference>
<dbReference type="InterPro" id="IPR006261">
    <property type="entry name" value="dGTPase"/>
</dbReference>
<gene>
    <name evidence="3" type="ORF">GCWU000182_001046</name>
</gene>